<reference evidence="10" key="1">
    <citation type="journal article" date="2017" name="J. Phycol.">
        <title>Analysis of chloroplast genomes and a supermatrix inform reclassification of the Rhodomelaceae (Rhodophyta).</title>
        <authorList>
            <person name="Diaz-Tapia P."/>
            <person name="Maggs C.A."/>
            <person name="West J.A."/>
            <person name="Verbruggen H."/>
        </authorList>
    </citation>
    <scope>NUCLEOTIDE SEQUENCE</scope>
    <source>
        <strain evidence="10">PD890</strain>
    </source>
</reference>
<protein>
    <recommendedName>
        <fullName evidence="8">Large ribosomal subunit protein uL18c</fullName>
    </recommendedName>
    <alternativeName>
        <fullName evidence="9">50S ribosomal protein L18, chloroplastic</fullName>
    </alternativeName>
</protein>
<organism evidence="10">
    <name type="scientific">Melanothamnus harveyi</name>
    <name type="common">Filamentous red alga</name>
    <name type="synonym">Neosiphonia harveyi</name>
    <dbReference type="NCBI Taxonomy" id="397005"/>
    <lineage>
        <taxon>Eukaryota</taxon>
        <taxon>Rhodophyta</taxon>
        <taxon>Florideophyceae</taxon>
        <taxon>Rhodymeniophycidae</taxon>
        <taxon>Ceramiales</taxon>
        <taxon>Rhodomelaceae</taxon>
        <taxon>Polysiphonioideae</taxon>
        <taxon>Melanothamnus</taxon>
    </lineage>
</organism>
<gene>
    <name evidence="10" type="primary">rpl18</name>
</gene>
<dbReference type="CDD" id="cd00432">
    <property type="entry name" value="Ribosomal_L18_L5e"/>
    <property type="match status" value="1"/>
</dbReference>
<dbReference type="EMBL" id="MF101437">
    <property type="protein sequence ID" value="ARW65423.1"/>
    <property type="molecule type" value="Genomic_DNA"/>
</dbReference>
<evidence type="ECO:0000256" key="5">
    <source>
        <dbReference type="ARBA" id="ARBA00022884"/>
    </source>
</evidence>
<dbReference type="NCBIfam" id="TIGR00060">
    <property type="entry name" value="L18_bact"/>
    <property type="match status" value="1"/>
</dbReference>
<evidence type="ECO:0000256" key="6">
    <source>
        <dbReference type="ARBA" id="ARBA00022980"/>
    </source>
</evidence>
<dbReference type="PANTHER" id="PTHR12899">
    <property type="entry name" value="39S RIBOSOMAL PROTEIN L18, MITOCHONDRIAL"/>
    <property type="match status" value="1"/>
</dbReference>
<dbReference type="Pfam" id="PF00861">
    <property type="entry name" value="Ribosomal_L18p"/>
    <property type="match status" value="1"/>
</dbReference>
<dbReference type="RefSeq" id="YP_009396251.1">
    <property type="nucleotide sequence ID" value="NC_035281.1"/>
</dbReference>
<keyword evidence="10" id="KW-0934">Plastid</keyword>
<comment type="similarity">
    <text evidence="2">Belongs to the universal ribosomal protein uL18 family.</text>
</comment>
<sequence>MSTNKSKFRLRIFKSKKHIYAILIDDNSNKVITSSSTISRNIKEDVKKFKNCETAKLVGKNIGMKLKELGIEKIIFDRGKNLYHGQIKSIAEGTREEGIIF</sequence>
<keyword evidence="4" id="KW-0699">rRNA-binding</keyword>
<evidence type="ECO:0000256" key="8">
    <source>
        <dbReference type="ARBA" id="ARBA00035303"/>
    </source>
</evidence>
<accession>A0A1Z1MHD6</accession>
<dbReference type="InterPro" id="IPR057268">
    <property type="entry name" value="Ribosomal_L18"/>
</dbReference>
<comment type="function">
    <text evidence="1">Binds 5S rRNA, forms part of the central protuberance of the 50S subunit.</text>
</comment>
<dbReference type="GO" id="GO:0003735">
    <property type="term" value="F:structural constituent of ribosome"/>
    <property type="evidence" value="ECO:0007669"/>
    <property type="project" value="InterPro"/>
</dbReference>
<geneLocation type="chloroplast" evidence="10"/>
<comment type="subunit">
    <text evidence="3">Part of the 50S ribosomal subunit; contacts the 5S rRNA.</text>
</comment>
<dbReference type="GeneID" id="33358327"/>
<evidence type="ECO:0000256" key="4">
    <source>
        <dbReference type="ARBA" id="ARBA00022730"/>
    </source>
</evidence>
<name>A0A1Z1MHD6_MELHR</name>
<dbReference type="GO" id="GO:0022625">
    <property type="term" value="C:cytosolic large ribosomal subunit"/>
    <property type="evidence" value="ECO:0007669"/>
    <property type="project" value="TreeGrafter"/>
</dbReference>
<proteinExistence type="inferred from homology"/>
<evidence type="ECO:0000313" key="10">
    <source>
        <dbReference type="EMBL" id="ARW65423.1"/>
    </source>
</evidence>
<dbReference type="GO" id="GO:0006412">
    <property type="term" value="P:translation"/>
    <property type="evidence" value="ECO:0007669"/>
    <property type="project" value="InterPro"/>
</dbReference>
<dbReference type="Gene3D" id="3.30.420.100">
    <property type="match status" value="1"/>
</dbReference>
<evidence type="ECO:0000256" key="7">
    <source>
        <dbReference type="ARBA" id="ARBA00023274"/>
    </source>
</evidence>
<evidence type="ECO:0000256" key="2">
    <source>
        <dbReference type="ARBA" id="ARBA00007116"/>
    </source>
</evidence>
<keyword evidence="6 10" id="KW-0689">Ribosomal protein</keyword>
<keyword evidence="7" id="KW-0687">Ribonucleoprotein</keyword>
<dbReference type="GO" id="GO:0008097">
    <property type="term" value="F:5S rRNA binding"/>
    <property type="evidence" value="ECO:0007669"/>
    <property type="project" value="TreeGrafter"/>
</dbReference>
<dbReference type="SUPFAM" id="SSF53137">
    <property type="entry name" value="Translational machinery components"/>
    <property type="match status" value="1"/>
</dbReference>
<evidence type="ECO:0000256" key="3">
    <source>
        <dbReference type="ARBA" id="ARBA00011505"/>
    </source>
</evidence>
<evidence type="ECO:0000256" key="9">
    <source>
        <dbReference type="ARBA" id="ARBA00035346"/>
    </source>
</evidence>
<evidence type="ECO:0000256" key="1">
    <source>
        <dbReference type="ARBA" id="ARBA00003898"/>
    </source>
</evidence>
<dbReference type="AlphaFoldDB" id="A0A1Z1MHD6"/>
<dbReference type="InterPro" id="IPR005484">
    <property type="entry name" value="Ribosomal_uL18_bac/plant/anim"/>
</dbReference>
<dbReference type="PANTHER" id="PTHR12899:SF3">
    <property type="entry name" value="LARGE RIBOSOMAL SUBUNIT PROTEIN UL18M"/>
    <property type="match status" value="1"/>
</dbReference>
<dbReference type="InterPro" id="IPR004389">
    <property type="entry name" value="Ribosomal_uL18_bac-type"/>
</dbReference>
<keyword evidence="10" id="KW-0150">Chloroplast</keyword>
<keyword evidence="5" id="KW-0694">RNA-binding</keyword>